<evidence type="ECO:0000313" key="1">
    <source>
        <dbReference type="EMBL" id="EYU20450.1"/>
    </source>
</evidence>
<gene>
    <name evidence="1" type="ORF">MIMGU_mgv1a017051mg</name>
</gene>
<reference evidence="1 2" key="1">
    <citation type="journal article" date="2013" name="Proc. Natl. Acad. Sci. U.S.A.">
        <title>Fine-scale variation in meiotic recombination in Mimulus inferred from population shotgun sequencing.</title>
        <authorList>
            <person name="Hellsten U."/>
            <person name="Wright K.M."/>
            <person name="Jenkins J."/>
            <person name="Shu S."/>
            <person name="Yuan Y."/>
            <person name="Wessler S.R."/>
            <person name="Schmutz J."/>
            <person name="Willis J.H."/>
            <person name="Rokhsar D.S."/>
        </authorList>
    </citation>
    <scope>NUCLEOTIDE SEQUENCE [LARGE SCALE GENOMIC DNA]</scope>
    <source>
        <strain evidence="2">cv. DUN x IM62</strain>
    </source>
</reference>
<name>A0A022Q1U6_ERYGU</name>
<protein>
    <submittedName>
        <fullName evidence="1">Uncharacterized protein</fullName>
    </submittedName>
</protein>
<proteinExistence type="predicted"/>
<keyword evidence="2" id="KW-1185">Reference proteome</keyword>
<dbReference type="Proteomes" id="UP000030748">
    <property type="component" value="Unassembled WGS sequence"/>
</dbReference>
<organism evidence="1 2">
    <name type="scientific">Erythranthe guttata</name>
    <name type="common">Yellow monkey flower</name>
    <name type="synonym">Mimulus guttatus</name>
    <dbReference type="NCBI Taxonomy" id="4155"/>
    <lineage>
        <taxon>Eukaryota</taxon>
        <taxon>Viridiplantae</taxon>
        <taxon>Streptophyta</taxon>
        <taxon>Embryophyta</taxon>
        <taxon>Tracheophyta</taxon>
        <taxon>Spermatophyta</taxon>
        <taxon>Magnoliopsida</taxon>
        <taxon>eudicotyledons</taxon>
        <taxon>Gunneridae</taxon>
        <taxon>Pentapetalae</taxon>
        <taxon>asterids</taxon>
        <taxon>lamiids</taxon>
        <taxon>Lamiales</taxon>
        <taxon>Phrymaceae</taxon>
        <taxon>Erythranthe</taxon>
    </lineage>
</organism>
<accession>A0A022Q1U6</accession>
<dbReference type="EMBL" id="KI632284">
    <property type="protein sequence ID" value="EYU20450.1"/>
    <property type="molecule type" value="Genomic_DNA"/>
</dbReference>
<evidence type="ECO:0000313" key="2">
    <source>
        <dbReference type="Proteomes" id="UP000030748"/>
    </source>
</evidence>
<sequence length="95" mass="11386">MLEQYLLIRRKQFQILRKFLEVLKVKERWFSKKMKTKEEPLLKKTEPLYCTQTENAGGFEIPNPNRKKTHLQDWILNLHQRESGVGPFPQQLYGG</sequence>
<dbReference type="AlphaFoldDB" id="A0A022Q1U6"/>